<comment type="caution">
    <text evidence="1">The sequence shown here is derived from an EMBL/GenBank/DDBJ whole genome shotgun (WGS) entry which is preliminary data.</text>
</comment>
<evidence type="ECO:0000313" key="1">
    <source>
        <dbReference type="EMBL" id="KAJ7384317.1"/>
    </source>
</evidence>
<reference evidence="1" key="1">
    <citation type="submission" date="2023-01" db="EMBL/GenBank/DDBJ databases">
        <title>Genome assembly of the deep-sea coral Lophelia pertusa.</title>
        <authorList>
            <person name="Herrera S."/>
            <person name="Cordes E."/>
        </authorList>
    </citation>
    <scope>NUCLEOTIDE SEQUENCE</scope>
    <source>
        <strain evidence="1">USNM1676648</strain>
        <tissue evidence="1">Polyp</tissue>
    </source>
</reference>
<dbReference type="EMBL" id="MU825888">
    <property type="protein sequence ID" value="KAJ7384317.1"/>
    <property type="molecule type" value="Genomic_DNA"/>
</dbReference>
<organism evidence="1 2">
    <name type="scientific">Desmophyllum pertusum</name>
    <dbReference type="NCBI Taxonomy" id="174260"/>
    <lineage>
        <taxon>Eukaryota</taxon>
        <taxon>Metazoa</taxon>
        <taxon>Cnidaria</taxon>
        <taxon>Anthozoa</taxon>
        <taxon>Hexacorallia</taxon>
        <taxon>Scleractinia</taxon>
        <taxon>Caryophylliina</taxon>
        <taxon>Caryophylliidae</taxon>
        <taxon>Desmophyllum</taxon>
    </lineage>
</organism>
<gene>
    <name evidence="1" type="ORF">OS493_022424</name>
</gene>
<dbReference type="OrthoDB" id="5964160at2759"/>
<evidence type="ECO:0000313" key="2">
    <source>
        <dbReference type="Proteomes" id="UP001163046"/>
    </source>
</evidence>
<accession>A0A9W9ZMH6</accession>
<sequence>MEGITNGKKRKRTRAETWVKVTINPEEILQSPYDVKTQLTEENNLRATGPTVEDKEVNLYWEMRQKLPHTGKDFTSVGKKQQNRHLTQIQKKSQDALWFAETYGLMPDSLLLKDKNGLLHEINIGETLIGKLTFQTSMYGIALE</sequence>
<proteinExistence type="predicted"/>
<dbReference type="Proteomes" id="UP001163046">
    <property type="component" value="Unassembled WGS sequence"/>
</dbReference>
<name>A0A9W9ZMH6_9CNID</name>
<protein>
    <submittedName>
        <fullName evidence="1">Uncharacterized protein</fullName>
    </submittedName>
</protein>
<dbReference type="AlphaFoldDB" id="A0A9W9ZMH6"/>
<keyword evidence="2" id="KW-1185">Reference proteome</keyword>